<evidence type="ECO:0000256" key="4">
    <source>
        <dbReference type="ARBA" id="ARBA00022692"/>
    </source>
</evidence>
<evidence type="ECO:0000256" key="5">
    <source>
        <dbReference type="ARBA" id="ARBA00022989"/>
    </source>
</evidence>
<dbReference type="STRING" id="262898.GA0070564_102299"/>
<feature type="transmembrane region" description="Helical" evidence="8">
    <location>
        <begin position="306"/>
        <end position="329"/>
    </location>
</feature>
<feature type="transmembrane region" description="Helical" evidence="8">
    <location>
        <begin position="7"/>
        <end position="32"/>
    </location>
</feature>
<evidence type="ECO:0000256" key="1">
    <source>
        <dbReference type="ARBA" id="ARBA00004429"/>
    </source>
</evidence>
<keyword evidence="4 8" id="KW-0812">Transmembrane</keyword>
<comment type="subcellular location">
    <subcellularLocation>
        <location evidence="1">Cell inner membrane</location>
        <topology evidence="1">Multi-pass membrane protein</topology>
    </subcellularLocation>
</comment>
<proteinExistence type="predicted"/>
<feature type="region of interest" description="Disordered" evidence="7">
    <location>
        <begin position="397"/>
        <end position="421"/>
    </location>
</feature>
<dbReference type="Gene3D" id="1.20.1250.20">
    <property type="entry name" value="MFS general substrate transporter like domains"/>
    <property type="match status" value="1"/>
</dbReference>
<gene>
    <name evidence="10" type="ORF">GA0070564_102299</name>
</gene>
<dbReference type="GO" id="GO:0005886">
    <property type="term" value="C:plasma membrane"/>
    <property type="evidence" value="ECO:0007669"/>
    <property type="project" value="UniProtKB-SubCell"/>
</dbReference>
<evidence type="ECO:0000313" key="10">
    <source>
        <dbReference type="EMBL" id="SCE96087.1"/>
    </source>
</evidence>
<feature type="compositionally biased region" description="Low complexity" evidence="7">
    <location>
        <begin position="410"/>
        <end position="421"/>
    </location>
</feature>
<evidence type="ECO:0000256" key="6">
    <source>
        <dbReference type="ARBA" id="ARBA00023136"/>
    </source>
</evidence>
<dbReference type="PANTHER" id="PTHR23513">
    <property type="entry name" value="INTEGRAL MEMBRANE EFFLUX PROTEIN-RELATED"/>
    <property type="match status" value="1"/>
</dbReference>
<feature type="compositionally biased region" description="Basic and acidic residues" evidence="7">
    <location>
        <begin position="397"/>
        <end position="409"/>
    </location>
</feature>
<dbReference type="RefSeq" id="WP_091605515.1">
    <property type="nucleotide sequence ID" value="NZ_FMCX01000002.1"/>
</dbReference>
<dbReference type="PANTHER" id="PTHR23513:SF9">
    <property type="entry name" value="ENTEROBACTIN EXPORTER ENTS"/>
    <property type="match status" value="1"/>
</dbReference>
<feature type="domain" description="Major facilitator superfamily (MFS) profile" evidence="9">
    <location>
        <begin position="6"/>
        <end position="395"/>
    </location>
</feature>
<dbReference type="Pfam" id="PF05977">
    <property type="entry name" value="MFS_3"/>
    <property type="match status" value="1"/>
</dbReference>
<dbReference type="Proteomes" id="UP000199504">
    <property type="component" value="Unassembled WGS sequence"/>
</dbReference>
<evidence type="ECO:0000256" key="7">
    <source>
        <dbReference type="SAM" id="MobiDB-lite"/>
    </source>
</evidence>
<sequence>MTPRRQLYTLVGADLITNLGTRISIVAIPWLVLETTGSPTRMGLVAAAEALPYMLSSALATPWADRFGVRRTSIVVDAASAAVVAVVALAPWLGFGALVALVAVAGALRGIGDRVKHVMFRPAAQRAGVPLIRLTSAYDGLSRGITLFGAVLGGLLIDWVGVTRAIWIDAGTFAVCALIVALLVRPASVAAQPAPREPYLAALRGGFAHLRTDRMLMTMLLVVSALNLFANASIAVYIPLWVADVLADPAGIGLLLGIFAGGALLGNLLFTVAGPRLPRRLLFALGVALSGAPRLLALALSDRLAVVATVTFLSGIAIAAVNPLLGAALYERVPDALQTRVLGIAGSVAFLGLPVGALLGGASVDVFGFTPALLGMSVACVLLTVVPLVAVGDAERPPPADRLTADAGRDPAAAGAGTTPT</sequence>
<keyword evidence="2" id="KW-0813">Transport</keyword>
<keyword evidence="6 8" id="KW-0472">Membrane</keyword>
<dbReference type="OrthoDB" id="9793136at2"/>
<protein>
    <submittedName>
        <fullName evidence="10">Sugar phosphate permease</fullName>
    </submittedName>
</protein>
<dbReference type="PROSITE" id="PS50850">
    <property type="entry name" value="MFS"/>
    <property type="match status" value="1"/>
</dbReference>
<feature type="transmembrane region" description="Helical" evidence="8">
    <location>
        <begin position="341"/>
        <end position="360"/>
    </location>
</feature>
<feature type="transmembrane region" description="Helical" evidence="8">
    <location>
        <begin position="166"/>
        <end position="184"/>
    </location>
</feature>
<feature type="transmembrane region" description="Helical" evidence="8">
    <location>
        <begin position="141"/>
        <end position="160"/>
    </location>
</feature>
<dbReference type="InterPro" id="IPR010290">
    <property type="entry name" value="TM_effector"/>
</dbReference>
<dbReference type="InterPro" id="IPR020846">
    <property type="entry name" value="MFS_dom"/>
</dbReference>
<feature type="transmembrane region" description="Helical" evidence="8">
    <location>
        <begin position="78"/>
        <end position="111"/>
    </location>
</feature>
<dbReference type="SUPFAM" id="SSF103473">
    <property type="entry name" value="MFS general substrate transporter"/>
    <property type="match status" value="1"/>
</dbReference>
<dbReference type="CDD" id="cd06173">
    <property type="entry name" value="MFS_MefA_like"/>
    <property type="match status" value="1"/>
</dbReference>
<reference evidence="11" key="1">
    <citation type="submission" date="2016-06" db="EMBL/GenBank/DDBJ databases">
        <authorList>
            <person name="Varghese N."/>
            <person name="Submissions Spin"/>
        </authorList>
    </citation>
    <scope>NUCLEOTIDE SEQUENCE [LARGE SCALE GENOMIC DNA]</scope>
    <source>
        <strain evidence="11">DSM 44830</strain>
    </source>
</reference>
<keyword evidence="5 8" id="KW-1133">Transmembrane helix</keyword>
<name>A0A1C4WIP2_9ACTN</name>
<feature type="transmembrane region" description="Helical" evidence="8">
    <location>
        <begin position="216"/>
        <end position="238"/>
    </location>
</feature>
<dbReference type="GO" id="GO:0022857">
    <property type="term" value="F:transmembrane transporter activity"/>
    <property type="evidence" value="ECO:0007669"/>
    <property type="project" value="InterPro"/>
</dbReference>
<dbReference type="AlphaFoldDB" id="A0A1C4WIP2"/>
<evidence type="ECO:0000256" key="2">
    <source>
        <dbReference type="ARBA" id="ARBA00022448"/>
    </source>
</evidence>
<organism evidence="10 11">
    <name type="scientific">Micromonospora mirobrigensis</name>
    <dbReference type="NCBI Taxonomy" id="262898"/>
    <lineage>
        <taxon>Bacteria</taxon>
        <taxon>Bacillati</taxon>
        <taxon>Actinomycetota</taxon>
        <taxon>Actinomycetes</taxon>
        <taxon>Micromonosporales</taxon>
        <taxon>Micromonosporaceae</taxon>
        <taxon>Micromonospora</taxon>
    </lineage>
</organism>
<evidence type="ECO:0000259" key="9">
    <source>
        <dbReference type="PROSITE" id="PS50850"/>
    </source>
</evidence>
<dbReference type="EMBL" id="FMCX01000002">
    <property type="protein sequence ID" value="SCE96087.1"/>
    <property type="molecule type" value="Genomic_DNA"/>
</dbReference>
<evidence type="ECO:0000256" key="3">
    <source>
        <dbReference type="ARBA" id="ARBA00022475"/>
    </source>
</evidence>
<evidence type="ECO:0000256" key="8">
    <source>
        <dbReference type="SAM" id="Phobius"/>
    </source>
</evidence>
<evidence type="ECO:0000313" key="11">
    <source>
        <dbReference type="Proteomes" id="UP000199504"/>
    </source>
</evidence>
<accession>A0A1C4WIP2</accession>
<keyword evidence="3" id="KW-1003">Cell membrane</keyword>
<dbReference type="InterPro" id="IPR036259">
    <property type="entry name" value="MFS_trans_sf"/>
</dbReference>
<keyword evidence="11" id="KW-1185">Reference proteome</keyword>
<feature type="transmembrane region" description="Helical" evidence="8">
    <location>
        <begin position="250"/>
        <end position="270"/>
    </location>
</feature>
<feature type="transmembrane region" description="Helical" evidence="8">
    <location>
        <begin position="282"/>
        <end position="300"/>
    </location>
</feature>
<feature type="transmembrane region" description="Helical" evidence="8">
    <location>
        <begin position="372"/>
        <end position="392"/>
    </location>
</feature>